<evidence type="ECO:0000313" key="3">
    <source>
        <dbReference type="EMBL" id="GIJ01818.1"/>
    </source>
</evidence>
<evidence type="ECO:0000259" key="1">
    <source>
        <dbReference type="PROSITE" id="PS50801"/>
    </source>
</evidence>
<dbReference type="PROSITE" id="PS50914">
    <property type="entry name" value="BON"/>
    <property type="match status" value="1"/>
</dbReference>
<comment type="caution">
    <text evidence="3">The sequence shown here is derived from an EMBL/GenBank/DDBJ whole genome shotgun (WGS) entry which is preliminary data.</text>
</comment>
<name>A0A8J3Y4Y3_9ACTN</name>
<proteinExistence type="predicted"/>
<dbReference type="InterPro" id="IPR058548">
    <property type="entry name" value="MlaB-like_STAS"/>
</dbReference>
<dbReference type="Pfam" id="PF13466">
    <property type="entry name" value="STAS_2"/>
    <property type="match status" value="1"/>
</dbReference>
<gene>
    <name evidence="3" type="ORF">Sya03_11700</name>
</gene>
<evidence type="ECO:0000259" key="2">
    <source>
        <dbReference type="PROSITE" id="PS50914"/>
    </source>
</evidence>
<sequence length="97" mass="9739">MTPDFSVEVTPGRVVVTGDVDMETAPRLRDALAGAAAGARPVVADLTATRFLDSAGVAALFAQVPGGLEIVAVPGSVITRVLEITGLTTAATVHGPD</sequence>
<dbReference type="PROSITE" id="PS50801">
    <property type="entry name" value="STAS"/>
    <property type="match status" value="1"/>
</dbReference>
<organism evidence="3 4">
    <name type="scientific">Spirilliplanes yamanashiensis</name>
    <dbReference type="NCBI Taxonomy" id="42233"/>
    <lineage>
        <taxon>Bacteria</taxon>
        <taxon>Bacillati</taxon>
        <taxon>Actinomycetota</taxon>
        <taxon>Actinomycetes</taxon>
        <taxon>Micromonosporales</taxon>
        <taxon>Micromonosporaceae</taxon>
        <taxon>Spirilliplanes</taxon>
    </lineage>
</organism>
<dbReference type="EMBL" id="BOOY01000006">
    <property type="protein sequence ID" value="GIJ01818.1"/>
    <property type="molecule type" value="Genomic_DNA"/>
</dbReference>
<dbReference type="AlphaFoldDB" id="A0A8J3Y4Y3"/>
<dbReference type="RefSeq" id="WP_203937142.1">
    <property type="nucleotide sequence ID" value="NZ_BAAAGJ010000005.1"/>
</dbReference>
<dbReference type="InterPro" id="IPR002645">
    <property type="entry name" value="STAS_dom"/>
</dbReference>
<keyword evidence="4" id="KW-1185">Reference proteome</keyword>
<evidence type="ECO:0008006" key="5">
    <source>
        <dbReference type="Google" id="ProtNLM"/>
    </source>
</evidence>
<dbReference type="CDD" id="cd07043">
    <property type="entry name" value="STAS_anti-anti-sigma_factors"/>
    <property type="match status" value="1"/>
</dbReference>
<dbReference type="Proteomes" id="UP000652013">
    <property type="component" value="Unassembled WGS sequence"/>
</dbReference>
<protein>
    <recommendedName>
        <fullName evidence="5">Anti-sigma factor antagonist</fullName>
    </recommendedName>
</protein>
<feature type="domain" description="BON" evidence="2">
    <location>
        <begin position="1"/>
        <end position="50"/>
    </location>
</feature>
<accession>A0A8J3Y4Y3</accession>
<evidence type="ECO:0000313" key="4">
    <source>
        <dbReference type="Proteomes" id="UP000652013"/>
    </source>
</evidence>
<dbReference type="Gene3D" id="3.30.750.24">
    <property type="entry name" value="STAS domain"/>
    <property type="match status" value="1"/>
</dbReference>
<dbReference type="InterPro" id="IPR007055">
    <property type="entry name" value="BON_dom"/>
</dbReference>
<dbReference type="SUPFAM" id="SSF52091">
    <property type="entry name" value="SpoIIaa-like"/>
    <property type="match status" value="1"/>
</dbReference>
<reference evidence="3" key="1">
    <citation type="submission" date="2021-01" db="EMBL/GenBank/DDBJ databases">
        <title>Whole genome shotgun sequence of Spirilliplanes yamanashiensis NBRC 15828.</title>
        <authorList>
            <person name="Komaki H."/>
            <person name="Tamura T."/>
        </authorList>
    </citation>
    <scope>NUCLEOTIDE SEQUENCE</scope>
    <source>
        <strain evidence="3">NBRC 15828</strain>
    </source>
</reference>
<feature type="domain" description="STAS" evidence="1">
    <location>
        <begin position="14"/>
        <end position="60"/>
    </location>
</feature>
<dbReference type="InterPro" id="IPR036513">
    <property type="entry name" value="STAS_dom_sf"/>
</dbReference>